<reference evidence="3" key="1">
    <citation type="submission" date="2025-08" db="UniProtKB">
        <authorList>
            <consortium name="RefSeq"/>
        </authorList>
    </citation>
    <scope>IDENTIFICATION</scope>
    <source>
        <tissue evidence="3">Liver</tissue>
    </source>
</reference>
<dbReference type="Proteomes" id="UP000886700">
    <property type="component" value="Unplaced"/>
</dbReference>
<evidence type="ECO:0000313" key="2">
    <source>
        <dbReference type="Proteomes" id="UP000886700"/>
    </source>
</evidence>
<proteinExistence type="predicted"/>
<name>A0A1U8BVP0_MESAU</name>
<accession>A0A1U8BVP0</accession>
<dbReference type="STRING" id="10036.ENSMAUP00000004276"/>
<dbReference type="KEGG" id="maua:101835066"/>
<dbReference type="InterPro" id="IPR028118">
    <property type="entry name" value="Chibby_fam"/>
</dbReference>
<evidence type="ECO:0000313" key="3">
    <source>
        <dbReference type="RefSeq" id="XP_012970175.3"/>
    </source>
</evidence>
<feature type="region of interest" description="Disordered" evidence="1">
    <location>
        <begin position="42"/>
        <end position="65"/>
    </location>
</feature>
<dbReference type="PANTHER" id="PTHR21533">
    <property type="entry name" value="LEUCINE-RICH PROTEIN"/>
    <property type="match status" value="1"/>
</dbReference>
<sequence length="145" mass="16785">MSTFYLLDHRTRQAELGLNYGSPRTRLSDEAFVFHGGRWTAERQHARRRSPLPSPTGRTWKSPAQPIKNQEVLLEENNYLKLQQELLMDMLTETTARLHLLEKKVDADVDPAAAARVWQRKMRKHEGPSVLVIQPRALESRVMSQ</sequence>
<dbReference type="RefSeq" id="XP_012970175.3">
    <property type="nucleotide sequence ID" value="XM_013114721.3"/>
</dbReference>
<protein>
    <submittedName>
        <fullName evidence="3">Protein chibby homolog 3</fullName>
    </submittedName>
</protein>
<dbReference type="PANTHER" id="PTHR21533:SF17">
    <property type="entry name" value="PROTEIN CHIBBY HOMOLOG 3"/>
    <property type="match status" value="1"/>
</dbReference>
<dbReference type="eggNOG" id="KOG4119">
    <property type="taxonomic scope" value="Eukaryota"/>
</dbReference>
<gene>
    <name evidence="3" type="primary">Cby3</name>
</gene>
<organism evidence="2 3">
    <name type="scientific">Mesocricetus auratus</name>
    <name type="common">Golden hamster</name>
    <dbReference type="NCBI Taxonomy" id="10036"/>
    <lineage>
        <taxon>Eukaryota</taxon>
        <taxon>Metazoa</taxon>
        <taxon>Chordata</taxon>
        <taxon>Craniata</taxon>
        <taxon>Vertebrata</taxon>
        <taxon>Euteleostomi</taxon>
        <taxon>Mammalia</taxon>
        <taxon>Eutheria</taxon>
        <taxon>Euarchontoglires</taxon>
        <taxon>Glires</taxon>
        <taxon>Rodentia</taxon>
        <taxon>Myomorpha</taxon>
        <taxon>Muroidea</taxon>
        <taxon>Cricetidae</taxon>
        <taxon>Cricetinae</taxon>
        <taxon>Mesocricetus</taxon>
    </lineage>
</organism>
<dbReference type="GeneID" id="101835066"/>
<dbReference type="Pfam" id="PF14645">
    <property type="entry name" value="Chibby"/>
    <property type="match status" value="1"/>
</dbReference>
<keyword evidence="2" id="KW-1185">Reference proteome</keyword>
<evidence type="ECO:0000256" key="1">
    <source>
        <dbReference type="SAM" id="MobiDB-lite"/>
    </source>
</evidence>
<dbReference type="AlphaFoldDB" id="A0A1U8BVP0"/>